<dbReference type="EMBL" id="PCWQ01000014">
    <property type="protein sequence ID" value="PIR06312.1"/>
    <property type="molecule type" value="Genomic_DNA"/>
</dbReference>
<evidence type="ECO:0000313" key="1">
    <source>
        <dbReference type="EMBL" id="PIR06312.1"/>
    </source>
</evidence>
<reference evidence="1 2" key="1">
    <citation type="submission" date="2017-09" db="EMBL/GenBank/DDBJ databases">
        <title>Depth-based differentiation of microbial function through sediment-hosted aquifers and enrichment of novel symbionts in the deep terrestrial subsurface.</title>
        <authorList>
            <person name="Probst A.J."/>
            <person name="Ladd B."/>
            <person name="Jarett J.K."/>
            <person name="Geller-Mcgrath D.E."/>
            <person name="Sieber C.M."/>
            <person name="Emerson J.B."/>
            <person name="Anantharaman K."/>
            <person name="Thomas B.C."/>
            <person name="Malmstrom R."/>
            <person name="Stieglmeier M."/>
            <person name="Klingl A."/>
            <person name="Woyke T."/>
            <person name="Ryan C.M."/>
            <person name="Banfield J.F."/>
        </authorList>
    </citation>
    <scope>NUCLEOTIDE SEQUENCE [LARGE SCALE GENOMIC DNA]</scope>
    <source>
        <strain evidence="1">CG11_big_fil_rev_8_21_14_0_20_36_20</strain>
    </source>
</reference>
<accession>A0A2H0NBP4</accession>
<evidence type="ECO:0000313" key="2">
    <source>
        <dbReference type="Proteomes" id="UP000230564"/>
    </source>
</evidence>
<organism evidence="1 2">
    <name type="scientific">Candidatus Komeilibacteria bacterium CG11_big_fil_rev_8_21_14_0_20_36_20</name>
    <dbReference type="NCBI Taxonomy" id="1974477"/>
    <lineage>
        <taxon>Bacteria</taxon>
        <taxon>Candidatus Komeiliibacteriota</taxon>
    </lineage>
</organism>
<proteinExistence type="predicted"/>
<sequence length="71" mass="8051">MTQPVIETLNYRFVKIIIKNNSGSFSVQFKPAISTSKQILPKVPLEKFDSYNKAVLAANAAVDKFYKNKWA</sequence>
<dbReference type="AlphaFoldDB" id="A0A2H0NBP4"/>
<gene>
    <name evidence="1" type="ORF">COV55_04245</name>
</gene>
<protein>
    <submittedName>
        <fullName evidence="1">Uncharacterized protein</fullName>
    </submittedName>
</protein>
<comment type="caution">
    <text evidence="1">The sequence shown here is derived from an EMBL/GenBank/DDBJ whole genome shotgun (WGS) entry which is preliminary data.</text>
</comment>
<name>A0A2H0NBP4_9BACT</name>
<dbReference type="Proteomes" id="UP000230564">
    <property type="component" value="Unassembled WGS sequence"/>
</dbReference>